<sequence length="130" mass="14630">MIFVRSAIDRLYGQWDAALLTFYTSTIHFGMSILVWRCDCAIFAQSSSLGAWRLPWFLLTCTAIADRDDLSALFHSPSTFTFNALLKACIPQTIIRVLFISSLGVIQLRDQRLLRNSSDSAPATYCQSQV</sequence>
<organism evidence="1 2">
    <name type="scientific">Hohenbuehelia grisea</name>
    <dbReference type="NCBI Taxonomy" id="104357"/>
    <lineage>
        <taxon>Eukaryota</taxon>
        <taxon>Fungi</taxon>
        <taxon>Dikarya</taxon>
        <taxon>Basidiomycota</taxon>
        <taxon>Agaricomycotina</taxon>
        <taxon>Agaricomycetes</taxon>
        <taxon>Agaricomycetidae</taxon>
        <taxon>Agaricales</taxon>
        <taxon>Pleurotineae</taxon>
        <taxon>Pleurotaceae</taxon>
        <taxon>Hohenbuehelia</taxon>
    </lineage>
</organism>
<protein>
    <submittedName>
        <fullName evidence="1">Uncharacterized protein</fullName>
    </submittedName>
</protein>
<keyword evidence="2" id="KW-1185">Reference proteome</keyword>
<reference evidence="2" key="1">
    <citation type="submission" date="2024-06" db="EMBL/GenBank/DDBJ databases">
        <title>Multi-omics analyses provide insights into the biosynthesis of the anticancer antibiotic pleurotin in Hohenbuehelia grisea.</title>
        <authorList>
            <person name="Weaver J.A."/>
            <person name="Alberti F."/>
        </authorList>
    </citation>
    <scope>NUCLEOTIDE SEQUENCE [LARGE SCALE GENOMIC DNA]</scope>
    <source>
        <strain evidence="2">T-177</strain>
    </source>
</reference>
<accession>A0ABR3J8H4</accession>
<name>A0ABR3J8H4_9AGAR</name>
<proteinExistence type="predicted"/>
<comment type="caution">
    <text evidence="1">The sequence shown here is derived from an EMBL/GenBank/DDBJ whole genome shotgun (WGS) entry which is preliminary data.</text>
</comment>
<dbReference type="EMBL" id="JASNQZ010000011">
    <property type="protein sequence ID" value="KAL0951939.1"/>
    <property type="molecule type" value="Genomic_DNA"/>
</dbReference>
<evidence type="ECO:0000313" key="1">
    <source>
        <dbReference type="EMBL" id="KAL0951939.1"/>
    </source>
</evidence>
<dbReference type="Proteomes" id="UP001556367">
    <property type="component" value="Unassembled WGS sequence"/>
</dbReference>
<gene>
    <name evidence="1" type="ORF">HGRIS_008591</name>
</gene>
<evidence type="ECO:0000313" key="2">
    <source>
        <dbReference type="Proteomes" id="UP001556367"/>
    </source>
</evidence>